<dbReference type="InterPro" id="IPR011051">
    <property type="entry name" value="RmlC_Cupin_sf"/>
</dbReference>
<protein>
    <recommendedName>
        <fullName evidence="8">Pirin family protein</fullName>
    </recommendedName>
</protein>
<dbReference type="Gene3D" id="2.60.120.10">
    <property type="entry name" value="Jelly Rolls"/>
    <property type="match status" value="2"/>
</dbReference>
<dbReference type="Pfam" id="PF05726">
    <property type="entry name" value="Pirin_C"/>
    <property type="match status" value="1"/>
</dbReference>
<evidence type="ECO:0000259" key="4">
    <source>
        <dbReference type="Pfam" id="PF02678"/>
    </source>
</evidence>
<dbReference type="Pfam" id="PF02678">
    <property type="entry name" value="Pirin"/>
    <property type="match status" value="1"/>
</dbReference>
<evidence type="ECO:0008006" key="8">
    <source>
        <dbReference type="Google" id="ProtNLM"/>
    </source>
</evidence>
<dbReference type="EMBL" id="SGXA01000002">
    <property type="protein sequence ID" value="RZS71459.1"/>
    <property type="molecule type" value="Genomic_DNA"/>
</dbReference>
<dbReference type="AlphaFoldDB" id="A0A4Q7MU44"/>
<keyword evidence="2" id="KW-0479">Metal-binding</keyword>
<dbReference type="PIRSF" id="PIRSF006232">
    <property type="entry name" value="Pirin"/>
    <property type="match status" value="1"/>
</dbReference>
<dbReference type="InterPro" id="IPR003829">
    <property type="entry name" value="Pirin_N_dom"/>
</dbReference>
<name>A0A4Q7MU44_9BACT</name>
<accession>A0A4Q7MU44</accession>
<evidence type="ECO:0000256" key="3">
    <source>
        <dbReference type="RuleBase" id="RU003457"/>
    </source>
</evidence>
<dbReference type="PANTHER" id="PTHR13903">
    <property type="entry name" value="PIRIN-RELATED"/>
    <property type="match status" value="1"/>
</dbReference>
<dbReference type="SUPFAM" id="SSF51182">
    <property type="entry name" value="RmlC-like cupins"/>
    <property type="match status" value="1"/>
</dbReference>
<dbReference type="CDD" id="cd02909">
    <property type="entry name" value="cupin_pirin_N"/>
    <property type="match status" value="1"/>
</dbReference>
<sequence length="286" mass="31944">MIKSIGHILLGREKQITKEETVIQPLPHKDFRFANPFIVIHHMRPEQIAPGSAARIHPHPHRGFAPVTFMLQGEGFHKDNAGHDGIISAGGSQWMFAGKGLLHSEGPTDKILKNGGTQELVQIWVNVPKAHKWDEPWYQQATKEEMPDVLKQEGTALKLVSGNYDNQKGPLDKSFTPVISVMGTIKKGTSVRFPANPGYWTLLYIANGALTFNDKEKVEEHHLVIFEKENDEFVVHADEDSTIIFLSAEPIDEPVAAKDNFVMNTAEEVEQAIVDYQNGVFGTLSY</sequence>
<dbReference type="InterPro" id="IPR012093">
    <property type="entry name" value="Pirin"/>
</dbReference>
<reference evidence="6 7" key="1">
    <citation type="submission" date="2019-02" db="EMBL/GenBank/DDBJ databases">
        <title>Genomic Encyclopedia of Type Strains, Phase IV (KMG-IV): sequencing the most valuable type-strain genomes for metagenomic binning, comparative biology and taxonomic classification.</title>
        <authorList>
            <person name="Goeker M."/>
        </authorList>
    </citation>
    <scope>NUCLEOTIDE SEQUENCE [LARGE SCALE GENOMIC DNA]</scope>
    <source>
        <strain evidence="6 7">DSM 18116</strain>
    </source>
</reference>
<dbReference type="InterPro" id="IPR008778">
    <property type="entry name" value="Pirin_C_dom"/>
</dbReference>
<evidence type="ECO:0000256" key="2">
    <source>
        <dbReference type="PIRSR" id="PIRSR006232-1"/>
    </source>
</evidence>
<dbReference type="Proteomes" id="UP000293874">
    <property type="component" value="Unassembled WGS sequence"/>
</dbReference>
<feature type="binding site" evidence="2">
    <location>
        <position position="103"/>
    </location>
    <ligand>
        <name>Fe cation</name>
        <dbReference type="ChEBI" id="CHEBI:24875"/>
    </ligand>
</feature>
<organism evidence="6 7">
    <name type="scientific">Pseudobacter ginsenosidimutans</name>
    <dbReference type="NCBI Taxonomy" id="661488"/>
    <lineage>
        <taxon>Bacteria</taxon>
        <taxon>Pseudomonadati</taxon>
        <taxon>Bacteroidota</taxon>
        <taxon>Chitinophagia</taxon>
        <taxon>Chitinophagales</taxon>
        <taxon>Chitinophagaceae</taxon>
        <taxon>Pseudobacter</taxon>
    </lineage>
</organism>
<comment type="cofactor">
    <cofactor evidence="2">
        <name>Fe cation</name>
        <dbReference type="ChEBI" id="CHEBI:24875"/>
    </cofactor>
    <text evidence="2">Binds 1 Fe cation per subunit.</text>
</comment>
<feature type="binding site" evidence="2">
    <location>
        <position position="59"/>
    </location>
    <ligand>
        <name>Fe cation</name>
        <dbReference type="ChEBI" id="CHEBI:24875"/>
    </ligand>
</feature>
<feature type="binding site" evidence="2">
    <location>
        <position position="105"/>
    </location>
    <ligand>
        <name>Fe cation</name>
        <dbReference type="ChEBI" id="CHEBI:24875"/>
    </ligand>
</feature>
<dbReference type="GO" id="GO:0046872">
    <property type="term" value="F:metal ion binding"/>
    <property type="evidence" value="ECO:0007669"/>
    <property type="project" value="UniProtKB-KW"/>
</dbReference>
<dbReference type="InterPro" id="IPR014710">
    <property type="entry name" value="RmlC-like_jellyroll"/>
</dbReference>
<evidence type="ECO:0000256" key="1">
    <source>
        <dbReference type="ARBA" id="ARBA00008416"/>
    </source>
</evidence>
<evidence type="ECO:0000313" key="6">
    <source>
        <dbReference type="EMBL" id="RZS71459.1"/>
    </source>
</evidence>
<evidence type="ECO:0000259" key="5">
    <source>
        <dbReference type="Pfam" id="PF05726"/>
    </source>
</evidence>
<comment type="caution">
    <text evidence="6">The sequence shown here is derived from an EMBL/GenBank/DDBJ whole genome shotgun (WGS) entry which is preliminary data.</text>
</comment>
<feature type="binding site" evidence="2">
    <location>
        <position position="61"/>
    </location>
    <ligand>
        <name>Fe cation</name>
        <dbReference type="ChEBI" id="CHEBI:24875"/>
    </ligand>
</feature>
<evidence type="ECO:0000313" key="7">
    <source>
        <dbReference type="Proteomes" id="UP000293874"/>
    </source>
</evidence>
<gene>
    <name evidence="6" type="ORF">EV199_3362</name>
</gene>
<dbReference type="CDD" id="cd02247">
    <property type="entry name" value="cupin_pirin_C"/>
    <property type="match status" value="1"/>
</dbReference>
<proteinExistence type="inferred from homology"/>
<dbReference type="RefSeq" id="WP_130541962.1">
    <property type="nucleotide sequence ID" value="NZ_CP042431.1"/>
</dbReference>
<comment type="similarity">
    <text evidence="1 3">Belongs to the pirin family.</text>
</comment>
<keyword evidence="2" id="KW-0408">Iron</keyword>
<dbReference type="PANTHER" id="PTHR13903:SF8">
    <property type="entry name" value="PIRIN"/>
    <property type="match status" value="1"/>
</dbReference>
<feature type="domain" description="Pirin N-terminal" evidence="4">
    <location>
        <begin position="29"/>
        <end position="125"/>
    </location>
</feature>
<keyword evidence="7" id="KW-1185">Reference proteome</keyword>
<dbReference type="OrthoDB" id="321327at2"/>
<feature type="domain" description="Pirin C-terminal" evidence="5">
    <location>
        <begin position="184"/>
        <end position="282"/>
    </location>
</feature>